<gene>
    <name evidence="7 10" type="primary">rpsG</name>
    <name evidence="10" type="ORF">ACFFGY_22050</name>
</gene>
<dbReference type="GO" id="GO:0005840">
    <property type="term" value="C:ribosome"/>
    <property type="evidence" value="ECO:0007669"/>
    <property type="project" value="UniProtKB-KW"/>
</dbReference>
<feature type="domain" description="Small ribosomal subunit protein uS7" evidence="9">
    <location>
        <begin position="2"/>
        <end position="151"/>
    </location>
</feature>
<evidence type="ECO:0000256" key="2">
    <source>
        <dbReference type="ARBA" id="ARBA00022555"/>
    </source>
</evidence>
<dbReference type="RefSeq" id="WP_377046692.1">
    <property type="nucleotide sequence ID" value="NZ_JBHLUN010000023.1"/>
</dbReference>
<dbReference type="Pfam" id="PF00177">
    <property type="entry name" value="Ribosomal_S7"/>
    <property type="match status" value="1"/>
</dbReference>
<name>A0ABV6JYX6_9PROT</name>
<evidence type="ECO:0000259" key="9">
    <source>
        <dbReference type="Pfam" id="PF00177"/>
    </source>
</evidence>
<keyword evidence="2 7" id="KW-0820">tRNA-binding</keyword>
<comment type="function">
    <text evidence="7">One of the primary rRNA binding proteins, it binds directly to 16S rRNA where it nucleates assembly of the head domain of the 30S subunit. Is located at the subunit interface close to the decoding center, probably blocks exit of the E-site tRNA.</text>
</comment>
<keyword evidence="5 7" id="KW-0689">Ribosomal protein</keyword>
<dbReference type="PANTHER" id="PTHR11205">
    <property type="entry name" value="RIBOSOMAL PROTEIN S7"/>
    <property type="match status" value="1"/>
</dbReference>
<sequence>MSRRHSAEKREVLPDPKFGDVVLSRFMNVLMYDGKKSTAEGIVYAAMDTVKRRVGNNAEPLAVFHEAMENVKPAVEVRSRRVGGATYQVPVEVRAERRQALAIRWLIESARKRGESTMEERLSGELLDAANNRGAAVKKREDTHRMAEANKAFSHYRW</sequence>
<evidence type="ECO:0000256" key="1">
    <source>
        <dbReference type="ARBA" id="ARBA00007151"/>
    </source>
</evidence>
<evidence type="ECO:0000256" key="7">
    <source>
        <dbReference type="HAMAP-Rule" id="MF_00480"/>
    </source>
</evidence>
<evidence type="ECO:0000256" key="3">
    <source>
        <dbReference type="ARBA" id="ARBA00022730"/>
    </source>
</evidence>
<keyword evidence="4 7" id="KW-0694">RNA-binding</keyword>
<comment type="similarity">
    <text evidence="1 7 8">Belongs to the universal ribosomal protein uS7 family.</text>
</comment>
<keyword evidence="11" id="KW-1185">Reference proteome</keyword>
<dbReference type="InterPro" id="IPR000235">
    <property type="entry name" value="Ribosomal_uS7"/>
</dbReference>
<evidence type="ECO:0000256" key="6">
    <source>
        <dbReference type="ARBA" id="ARBA00023274"/>
    </source>
</evidence>
<dbReference type="Proteomes" id="UP001589865">
    <property type="component" value="Unassembled WGS sequence"/>
</dbReference>
<dbReference type="Gene3D" id="1.10.455.10">
    <property type="entry name" value="Ribosomal protein S7 domain"/>
    <property type="match status" value="1"/>
</dbReference>
<dbReference type="InterPro" id="IPR005717">
    <property type="entry name" value="Ribosomal_uS7_bac/org-type"/>
</dbReference>
<proteinExistence type="inferred from homology"/>
<reference evidence="10 11" key="1">
    <citation type="submission" date="2024-09" db="EMBL/GenBank/DDBJ databases">
        <authorList>
            <person name="Sun Q."/>
            <person name="Mori K."/>
        </authorList>
    </citation>
    <scope>NUCLEOTIDE SEQUENCE [LARGE SCALE GENOMIC DNA]</scope>
    <source>
        <strain evidence="10 11">TBRC 5777</strain>
    </source>
</reference>
<dbReference type="PIRSF" id="PIRSF002122">
    <property type="entry name" value="RPS7p_RPS7a_RPS5e_RPS7o"/>
    <property type="match status" value="1"/>
</dbReference>
<evidence type="ECO:0000256" key="8">
    <source>
        <dbReference type="RuleBase" id="RU003619"/>
    </source>
</evidence>
<dbReference type="CDD" id="cd14869">
    <property type="entry name" value="uS7_Bacteria"/>
    <property type="match status" value="1"/>
</dbReference>
<organism evidence="10 11">
    <name type="scientific">Roseomonas elaeocarpi</name>
    <dbReference type="NCBI Taxonomy" id="907779"/>
    <lineage>
        <taxon>Bacteria</taxon>
        <taxon>Pseudomonadati</taxon>
        <taxon>Pseudomonadota</taxon>
        <taxon>Alphaproteobacteria</taxon>
        <taxon>Acetobacterales</taxon>
        <taxon>Roseomonadaceae</taxon>
        <taxon>Roseomonas</taxon>
    </lineage>
</organism>
<accession>A0ABV6JYX6</accession>
<evidence type="ECO:0000313" key="11">
    <source>
        <dbReference type="Proteomes" id="UP001589865"/>
    </source>
</evidence>
<dbReference type="InterPro" id="IPR023798">
    <property type="entry name" value="Ribosomal_uS7_dom"/>
</dbReference>
<dbReference type="NCBIfam" id="TIGR01029">
    <property type="entry name" value="rpsG_bact"/>
    <property type="match status" value="1"/>
</dbReference>
<evidence type="ECO:0000313" key="10">
    <source>
        <dbReference type="EMBL" id="MFC0410936.1"/>
    </source>
</evidence>
<dbReference type="InterPro" id="IPR020606">
    <property type="entry name" value="Ribosomal_uS7_CS"/>
</dbReference>
<comment type="caution">
    <text evidence="10">The sequence shown here is derived from an EMBL/GenBank/DDBJ whole genome shotgun (WGS) entry which is preliminary data.</text>
</comment>
<dbReference type="PROSITE" id="PS00052">
    <property type="entry name" value="RIBOSOMAL_S7"/>
    <property type="match status" value="1"/>
</dbReference>
<evidence type="ECO:0000256" key="5">
    <source>
        <dbReference type="ARBA" id="ARBA00022980"/>
    </source>
</evidence>
<comment type="subunit">
    <text evidence="7">Part of the 30S ribosomal subunit. Contacts proteins S9 and S11.</text>
</comment>
<dbReference type="HAMAP" id="MF_00480_B">
    <property type="entry name" value="Ribosomal_uS7_B"/>
    <property type="match status" value="1"/>
</dbReference>
<protein>
    <recommendedName>
        <fullName evidence="7">Small ribosomal subunit protein uS7</fullName>
    </recommendedName>
</protein>
<keyword evidence="6 7" id="KW-0687">Ribonucleoprotein</keyword>
<dbReference type="SUPFAM" id="SSF47973">
    <property type="entry name" value="Ribosomal protein S7"/>
    <property type="match status" value="1"/>
</dbReference>
<dbReference type="InterPro" id="IPR036823">
    <property type="entry name" value="Ribosomal_uS7_dom_sf"/>
</dbReference>
<dbReference type="EMBL" id="JBHLUN010000023">
    <property type="protein sequence ID" value="MFC0410936.1"/>
    <property type="molecule type" value="Genomic_DNA"/>
</dbReference>
<keyword evidence="3 7" id="KW-0699">rRNA-binding</keyword>
<evidence type="ECO:0000256" key="4">
    <source>
        <dbReference type="ARBA" id="ARBA00022884"/>
    </source>
</evidence>